<reference evidence="2 3" key="1">
    <citation type="journal article" date="2016" name="Nat. Commun.">
        <title>Thousands of microbial genomes shed light on interconnected biogeochemical processes in an aquifer system.</title>
        <authorList>
            <person name="Anantharaman K."/>
            <person name="Brown C.T."/>
            <person name="Hug L.A."/>
            <person name="Sharon I."/>
            <person name="Castelle C.J."/>
            <person name="Probst A.J."/>
            <person name="Thomas B.C."/>
            <person name="Singh A."/>
            <person name="Wilkins M.J."/>
            <person name="Karaoz U."/>
            <person name="Brodie E.L."/>
            <person name="Williams K.H."/>
            <person name="Hubbard S.S."/>
            <person name="Banfield J.F."/>
        </authorList>
    </citation>
    <scope>NUCLEOTIDE SEQUENCE [LARGE SCALE GENOMIC DNA]</scope>
</reference>
<organism evidence="2 3">
    <name type="scientific">candidate division WOR-1 bacterium RIFCSPHIGHO2_01_FULL_53_15</name>
    <dbReference type="NCBI Taxonomy" id="1802564"/>
    <lineage>
        <taxon>Bacteria</taxon>
        <taxon>Bacillati</taxon>
        <taxon>Saganbacteria</taxon>
    </lineage>
</organism>
<dbReference type="Proteomes" id="UP000178724">
    <property type="component" value="Unassembled WGS sequence"/>
</dbReference>
<feature type="region of interest" description="Disordered" evidence="1">
    <location>
        <begin position="582"/>
        <end position="617"/>
    </location>
</feature>
<comment type="caution">
    <text evidence="2">The sequence shown here is derived from an EMBL/GenBank/DDBJ whole genome shotgun (WGS) entry which is preliminary data.</text>
</comment>
<dbReference type="AlphaFoldDB" id="A0A1F4Q4L1"/>
<feature type="region of interest" description="Disordered" evidence="1">
    <location>
        <begin position="1"/>
        <end position="20"/>
    </location>
</feature>
<evidence type="ECO:0000256" key="1">
    <source>
        <dbReference type="SAM" id="MobiDB-lite"/>
    </source>
</evidence>
<feature type="compositionally biased region" description="Basic residues" evidence="1">
    <location>
        <begin position="608"/>
        <end position="617"/>
    </location>
</feature>
<name>A0A1F4Q4L1_UNCSA</name>
<gene>
    <name evidence="2" type="ORF">A2625_07640</name>
</gene>
<evidence type="ECO:0000313" key="2">
    <source>
        <dbReference type="EMBL" id="OGB90895.1"/>
    </source>
</evidence>
<accession>A0A1F4Q4L1</accession>
<evidence type="ECO:0000313" key="3">
    <source>
        <dbReference type="Proteomes" id="UP000178724"/>
    </source>
</evidence>
<protein>
    <submittedName>
        <fullName evidence="2">Uncharacterized protein</fullName>
    </submittedName>
</protein>
<proteinExistence type="predicted"/>
<dbReference type="EMBL" id="METM01000003">
    <property type="protein sequence ID" value="OGB90895.1"/>
    <property type="molecule type" value="Genomic_DNA"/>
</dbReference>
<sequence length="617" mass="69228">MGFYYKNTGSSSATMRKPSKPLNVNTPLFDRFHLHNTETETGFKWIGSRVNFLMEMLKFMPTFEQVMYGGEPEADYNLAVREYGNATESYYLDPDPTPDDGVNDPNMINFGAVHRVSANGVFWGTYMGTVGRNLDFHPTINEFNHFEELGDKFNGKDKAAKDMIGATSPDSALNITSLLGNPDSALNITSLLGNTVSNYSSNIWGNDKVLAKKVKEKNDKGEWTGNWVDVSTLTALAKVESIKGNNSIKDKSFYQMIMDRSYADSSYASFSNDQAFRLMVLMLESRRRIFYAMNEVFGDPRNIYNYAANPNDSAMISAFDSWAGDPNKGKNADPHNVQLLALFLENQHAFGNWLSATVTGQGFMYSQQDKDQFAAFRTFMSEKTLAYKNWINNVKIEDDKHDDYYYEGIGAFNDQVNALYSEYWNVGGYVQPYLNRTGVESTAGWDHYSQTDPSAGPEVNPFASDAAVIHKDYSVTQMFGINFAVDRLGTVIGNDGTVRATGLASTNWVVHHILGLLRYGDRDVGRNFSIKLHNRANKNAYKKATQEYYDEKDEMARDEARMAAAAKGAAAKHKADLAKIAGQARKSKDELKMTQSKPLDSRINLAIQRKKNKENKS</sequence>